<dbReference type="EMBL" id="JAQJAN010000001">
    <property type="protein sequence ID" value="KAJ5740997.1"/>
    <property type="molecule type" value="Genomic_DNA"/>
</dbReference>
<comment type="caution">
    <text evidence="2">The sequence shown here is derived from an EMBL/GenBank/DDBJ whole genome shotgun (WGS) entry which is preliminary data.</text>
</comment>
<keyword evidence="3" id="KW-1185">Reference proteome</keyword>
<proteinExistence type="inferred from homology"/>
<evidence type="ECO:0000313" key="3">
    <source>
        <dbReference type="Proteomes" id="UP001215712"/>
    </source>
</evidence>
<evidence type="ECO:0008006" key="4">
    <source>
        <dbReference type="Google" id="ProtNLM"/>
    </source>
</evidence>
<dbReference type="AlphaFoldDB" id="A0AAD6N1E3"/>
<sequence length="395" mass="43987">MSTSTSTTTTDSAPNYKGKFRYVAKNANLEVNPNLYHLPPMAAFSDAVTLPLTDLRPSLQDGDASPYKLDIHGFTARHAPSKLHSAPYNRESWNDPELIKTVYTPEVVELVKRVTGCKTALVESAVLRNNLHSEVDSHSKEKSGADYIGDEAGPCPRMIGFSDAGGASPAPKVHLDFSPIGARTHIRQYHRDLSLAAQHVIEAENRLLKSGIKWEALRDHYIGVKPNEGIPRFAIFSIWRSLKIVRRDPLGVASCATYPTSDYVPVDLVQPSGRLIPSHLSRIIDPSQPDIYHAKKAGDVEKYTHLSGSYLSHAPSEIGPHDWYFISNQEPEDVLFIQLFDNRMEAKHPSNQMKDKIAHSDSPVSGVIHSAFELENQDYDSEARESLEVRVVAFW</sequence>
<reference evidence="2" key="1">
    <citation type="journal article" date="2023" name="IMA Fungus">
        <title>Comparative genomic study of the Penicillium genus elucidates a diverse pangenome and 15 lateral gene transfer events.</title>
        <authorList>
            <person name="Petersen C."/>
            <person name="Sorensen T."/>
            <person name="Nielsen M.R."/>
            <person name="Sondergaard T.E."/>
            <person name="Sorensen J.L."/>
            <person name="Fitzpatrick D.A."/>
            <person name="Frisvad J.C."/>
            <person name="Nielsen K.L."/>
        </authorList>
    </citation>
    <scope>NUCLEOTIDE SEQUENCE</scope>
    <source>
        <strain evidence="2">IBT 17514</strain>
    </source>
</reference>
<dbReference type="Proteomes" id="UP001215712">
    <property type="component" value="Unassembled WGS sequence"/>
</dbReference>
<name>A0AAD6N1E3_9EURO</name>
<gene>
    <name evidence="2" type="ORF">N7493_000869</name>
</gene>
<dbReference type="PANTHER" id="PTHR34598">
    <property type="entry name" value="BLL6449 PROTEIN"/>
    <property type="match status" value="1"/>
</dbReference>
<dbReference type="InterPro" id="IPR044053">
    <property type="entry name" value="AsaB-like"/>
</dbReference>
<comment type="similarity">
    <text evidence="1">Belongs to the asaB hydroxylase/desaturase family.</text>
</comment>
<dbReference type="NCBIfam" id="NF041278">
    <property type="entry name" value="CmcJ_NvfI_EfuI"/>
    <property type="match status" value="1"/>
</dbReference>
<evidence type="ECO:0000313" key="2">
    <source>
        <dbReference type="EMBL" id="KAJ5740997.1"/>
    </source>
</evidence>
<organism evidence="2 3">
    <name type="scientific">Penicillium malachiteum</name>
    <dbReference type="NCBI Taxonomy" id="1324776"/>
    <lineage>
        <taxon>Eukaryota</taxon>
        <taxon>Fungi</taxon>
        <taxon>Dikarya</taxon>
        <taxon>Ascomycota</taxon>
        <taxon>Pezizomycotina</taxon>
        <taxon>Eurotiomycetes</taxon>
        <taxon>Eurotiomycetidae</taxon>
        <taxon>Eurotiales</taxon>
        <taxon>Aspergillaceae</taxon>
        <taxon>Penicillium</taxon>
    </lineage>
</organism>
<accession>A0AAD6N1E3</accession>
<dbReference type="PANTHER" id="PTHR34598:SF3">
    <property type="entry name" value="OXIDOREDUCTASE AN1597"/>
    <property type="match status" value="1"/>
</dbReference>
<evidence type="ECO:0000256" key="1">
    <source>
        <dbReference type="ARBA" id="ARBA00023604"/>
    </source>
</evidence>
<reference evidence="2" key="2">
    <citation type="submission" date="2023-01" db="EMBL/GenBank/DDBJ databases">
        <authorList>
            <person name="Petersen C."/>
        </authorList>
    </citation>
    <scope>NUCLEOTIDE SEQUENCE</scope>
    <source>
        <strain evidence="2">IBT 17514</strain>
    </source>
</reference>
<dbReference type="GO" id="GO:0016491">
    <property type="term" value="F:oxidoreductase activity"/>
    <property type="evidence" value="ECO:0007669"/>
    <property type="project" value="InterPro"/>
</dbReference>
<protein>
    <recommendedName>
        <fullName evidence="4">GA4 desaturase</fullName>
    </recommendedName>
</protein>